<dbReference type="GO" id="GO:0003755">
    <property type="term" value="F:peptidyl-prolyl cis-trans isomerase activity"/>
    <property type="evidence" value="ECO:0007669"/>
    <property type="project" value="InterPro"/>
</dbReference>
<gene>
    <name evidence="5" type="ORF">SAMN04488539_0808</name>
</gene>
<evidence type="ECO:0000256" key="2">
    <source>
        <dbReference type="SAM" id="MobiDB-lite"/>
    </source>
</evidence>
<keyword evidence="5" id="KW-0413">Isomerase</keyword>
<feature type="compositionally biased region" description="Polar residues" evidence="2">
    <location>
        <begin position="11"/>
        <end position="20"/>
    </location>
</feature>
<dbReference type="EMBL" id="LT629765">
    <property type="protein sequence ID" value="SDR99876.1"/>
    <property type="molecule type" value="Genomic_DNA"/>
</dbReference>
<organism evidence="5 6">
    <name type="scientific">Corynebacterium timonense</name>
    <dbReference type="NCBI Taxonomy" id="441500"/>
    <lineage>
        <taxon>Bacteria</taxon>
        <taxon>Bacillati</taxon>
        <taxon>Actinomycetota</taxon>
        <taxon>Actinomycetes</taxon>
        <taxon>Mycobacteriales</taxon>
        <taxon>Corynebacteriaceae</taxon>
        <taxon>Corynebacterium</taxon>
    </lineage>
</organism>
<reference evidence="5 6" key="1">
    <citation type="submission" date="2016-10" db="EMBL/GenBank/DDBJ databases">
        <authorList>
            <person name="de Groot N.N."/>
        </authorList>
    </citation>
    <scope>NUCLEOTIDE SEQUENCE [LARGE SCALE GENOMIC DNA]</scope>
    <source>
        <strain evidence="5 6">DSM 45434</strain>
    </source>
</reference>
<keyword evidence="3" id="KW-0472">Membrane</keyword>
<proteinExistence type="predicted"/>
<comment type="function">
    <text evidence="1">PPIases accelerate the folding of proteins. It catalyzes the cis-trans isomerization of proline imidic peptide bonds in oligopeptides.</text>
</comment>
<evidence type="ECO:0000313" key="6">
    <source>
        <dbReference type="Proteomes" id="UP000182237"/>
    </source>
</evidence>
<dbReference type="Gene3D" id="2.40.100.10">
    <property type="entry name" value="Cyclophilin-like"/>
    <property type="match status" value="1"/>
</dbReference>
<dbReference type="InterPro" id="IPR044666">
    <property type="entry name" value="Cyclophilin_A-like"/>
</dbReference>
<accession>A0A1H1NLI9</accession>
<feature type="region of interest" description="Disordered" evidence="2">
    <location>
        <begin position="70"/>
        <end position="94"/>
    </location>
</feature>
<feature type="domain" description="PPIase cyclophilin-type" evidence="4">
    <location>
        <begin position="141"/>
        <end position="322"/>
    </location>
</feature>
<dbReference type="InterPro" id="IPR002130">
    <property type="entry name" value="Cyclophilin-type_PPIase_dom"/>
</dbReference>
<protein>
    <submittedName>
        <fullName evidence="5">Peptidyl-prolyl cis-trans isomerase B (Cyclophilin B)</fullName>
    </submittedName>
</protein>
<keyword evidence="6" id="KW-1185">Reference proteome</keyword>
<dbReference type="Pfam" id="PF00160">
    <property type="entry name" value="Pro_isomerase"/>
    <property type="match status" value="1"/>
</dbReference>
<dbReference type="Proteomes" id="UP000182237">
    <property type="component" value="Chromosome I"/>
</dbReference>
<dbReference type="PANTHER" id="PTHR45625">
    <property type="entry name" value="PEPTIDYL-PROLYL CIS-TRANS ISOMERASE-RELATED"/>
    <property type="match status" value="1"/>
</dbReference>
<dbReference type="eggNOG" id="COG0652">
    <property type="taxonomic scope" value="Bacteria"/>
</dbReference>
<dbReference type="STRING" id="1203190.GCA_000312345_01723"/>
<evidence type="ECO:0000259" key="4">
    <source>
        <dbReference type="PROSITE" id="PS50072"/>
    </source>
</evidence>
<evidence type="ECO:0000256" key="1">
    <source>
        <dbReference type="ARBA" id="ARBA00002388"/>
    </source>
</evidence>
<feature type="compositionally biased region" description="Basic and acidic residues" evidence="2">
    <location>
        <begin position="1"/>
        <end position="10"/>
    </location>
</feature>
<dbReference type="SUPFAM" id="SSF50891">
    <property type="entry name" value="Cyclophilin-like"/>
    <property type="match status" value="1"/>
</dbReference>
<keyword evidence="3" id="KW-0812">Transmembrane</keyword>
<sequence length="323" mass="33937">MTKTPHDENTVRMNTVANNEQRGRDALKNLEREINARDRKEKSGPWAIAAISAAVLVAAGGGIYFLANQDSEESTEAAEETTTATTSQEPPQAEPLAYTRAEALPETVSCSYENAGDPAKDVGTPPTEDISTTGTVTVNLETSAGPIGMELDRSVSPCTVNAIEYLASEGYFDDTVCHRLTTSEGLKVLQCGDPSGTGAGGPGFQFANEYPTDEAVAQVDDAEVPENIPAEQQDAYKAQMVQSEPVLYERGTIAMANAGVDTNGSQFFLNYGDSMLPPVYTYFGTIDEAGLETLDAIAEAGVADGAADGAPAEEVTITSATVA</sequence>
<feature type="region of interest" description="Disordered" evidence="2">
    <location>
        <begin position="1"/>
        <end position="25"/>
    </location>
</feature>
<feature type="compositionally biased region" description="Acidic residues" evidence="2">
    <location>
        <begin position="70"/>
        <end position="79"/>
    </location>
</feature>
<keyword evidence="3" id="KW-1133">Transmembrane helix</keyword>
<feature type="transmembrane region" description="Helical" evidence="3">
    <location>
        <begin position="46"/>
        <end position="67"/>
    </location>
</feature>
<evidence type="ECO:0000313" key="5">
    <source>
        <dbReference type="EMBL" id="SDR99876.1"/>
    </source>
</evidence>
<dbReference type="InterPro" id="IPR029000">
    <property type="entry name" value="Cyclophilin-like_dom_sf"/>
</dbReference>
<name>A0A1H1NLI9_9CORY</name>
<dbReference type="CDD" id="cd00317">
    <property type="entry name" value="cyclophilin"/>
    <property type="match status" value="1"/>
</dbReference>
<evidence type="ECO:0000256" key="3">
    <source>
        <dbReference type="SAM" id="Phobius"/>
    </source>
</evidence>
<dbReference type="PROSITE" id="PS50072">
    <property type="entry name" value="CSA_PPIASE_2"/>
    <property type="match status" value="1"/>
</dbReference>
<dbReference type="PANTHER" id="PTHR45625:SF3">
    <property type="entry name" value="PEPTIDYL-PROLYL CIS-TRANS ISOMERASE B-RELATED"/>
    <property type="match status" value="1"/>
</dbReference>
<dbReference type="AlphaFoldDB" id="A0A1H1NLI9"/>